<sequence length="406" mass="42888">MRRASLALLLVLAGCAAEPGPVTPAPQPTTAASPPAMFPRWQAVVAAGLPSGTGAFEPERVAAGRHGFAMLSTDEYGRQGLFFSPDGTTWTRSVNAFDRQARDLAADGRDVYLLAHDTYATAATVWTMDEGGAWARPQTLRSRLGPVDSPGSWAITAGPRGAFVAHVPDDRRVVELWADGGSGFERSEAATADLHAEQRPYNRLSLQLLTTAAGPVLVYDRYGTLYAATADELFAGVPQALPPNANVNRVAVNGRNWVVDGWLYEPLRPGDQGYLADDPTGQNDRFRPVTWCGDGSGGVAAARVDAGRLPDLGVTGGHEAASIRPFGTGFLMVGSTGNSTNQTTTPGLWWSPDGCAWHKEQVRANGFEAAERFADFATTGGNTLLAGGLRGAEGPQTKLWLGSGPQ</sequence>
<feature type="signal peptide" evidence="1">
    <location>
        <begin position="1"/>
        <end position="24"/>
    </location>
</feature>
<proteinExistence type="predicted"/>
<evidence type="ECO:0000313" key="3">
    <source>
        <dbReference type="Proteomes" id="UP000601223"/>
    </source>
</evidence>
<keyword evidence="3" id="KW-1185">Reference proteome</keyword>
<feature type="chain" id="PRO_5035174068" description="Exo-alpha-sialidase" evidence="1">
    <location>
        <begin position="25"/>
        <end position="406"/>
    </location>
</feature>
<dbReference type="InterPro" id="IPR036278">
    <property type="entry name" value="Sialidase_sf"/>
</dbReference>
<comment type="caution">
    <text evidence="2">The sequence shown here is derived from an EMBL/GenBank/DDBJ whole genome shotgun (WGS) entry which is preliminary data.</text>
</comment>
<dbReference type="PROSITE" id="PS51257">
    <property type="entry name" value="PROKAR_LIPOPROTEIN"/>
    <property type="match status" value="1"/>
</dbReference>
<dbReference type="EMBL" id="BONF01000017">
    <property type="protein sequence ID" value="GIF81972.1"/>
    <property type="molecule type" value="Genomic_DNA"/>
</dbReference>
<dbReference type="RefSeq" id="WP_203746696.1">
    <property type="nucleotide sequence ID" value="NZ_BONF01000017.1"/>
</dbReference>
<name>A0A8J3NIA6_9ACTN</name>
<dbReference type="SUPFAM" id="SSF50939">
    <property type="entry name" value="Sialidases"/>
    <property type="match status" value="1"/>
</dbReference>
<evidence type="ECO:0000313" key="2">
    <source>
        <dbReference type="EMBL" id="GIF81972.1"/>
    </source>
</evidence>
<dbReference type="AlphaFoldDB" id="A0A8J3NIA6"/>
<organism evidence="2 3">
    <name type="scientific">Catellatospora bangladeshensis</name>
    <dbReference type="NCBI Taxonomy" id="310355"/>
    <lineage>
        <taxon>Bacteria</taxon>
        <taxon>Bacillati</taxon>
        <taxon>Actinomycetota</taxon>
        <taxon>Actinomycetes</taxon>
        <taxon>Micromonosporales</taxon>
        <taxon>Micromonosporaceae</taxon>
        <taxon>Catellatospora</taxon>
    </lineage>
</organism>
<evidence type="ECO:0000256" key="1">
    <source>
        <dbReference type="SAM" id="SignalP"/>
    </source>
</evidence>
<reference evidence="2 3" key="1">
    <citation type="submission" date="2021-01" db="EMBL/GenBank/DDBJ databases">
        <title>Whole genome shotgun sequence of Catellatospora bangladeshensis NBRC 107357.</title>
        <authorList>
            <person name="Komaki H."/>
            <person name="Tamura T."/>
        </authorList>
    </citation>
    <scope>NUCLEOTIDE SEQUENCE [LARGE SCALE GENOMIC DNA]</scope>
    <source>
        <strain evidence="2 3">NBRC 107357</strain>
    </source>
</reference>
<dbReference type="Proteomes" id="UP000601223">
    <property type="component" value="Unassembled WGS sequence"/>
</dbReference>
<keyword evidence="1" id="KW-0732">Signal</keyword>
<protein>
    <recommendedName>
        <fullName evidence="4">Exo-alpha-sialidase</fullName>
    </recommendedName>
</protein>
<gene>
    <name evidence="2" type="ORF">Cba03nite_33210</name>
</gene>
<accession>A0A8J3NIA6</accession>
<evidence type="ECO:0008006" key="4">
    <source>
        <dbReference type="Google" id="ProtNLM"/>
    </source>
</evidence>